<comment type="similarity">
    <text evidence="1">Belongs to the DinB family.</text>
</comment>
<dbReference type="InterPro" id="IPR034660">
    <property type="entry name" value="DinB/YfiT-like"/>
</dbReference>
<evidence type="ECO:0000313" key="3">
    <source>
        <dbReference type="EMBL" id="RMB60638.1"/>
    </source>
</evidence>
<dbReference type="GO" id="GO:0046872">
    <property type="term" value="F:metal ion binding"/>
    <property type="evidence" value="ECO:0007669"/>
    <property type="project" value="UniProtKB-KW"/>
</dbReference>
<dbReference type="Pfam" id="PF05163">
    <property type="entry name" value="DinB"/>
    <property type="match status" value="1"/>
</dbReference>
<dbReference type="AlphaFoldDB" id="A0A3M0G8A9"/>
<evidence type="ECO:0000256" key="2">
    <source>
        <dbReference type="ARBA" id="ARBA00022723"/>
    </source>
</evidence>
<keyword evidence="4" id="KW-1185">Reference proteome</keyword>
<organism evidence="3 4">
    <name type="scientific">Dokdonia sinensis</name>
    <dbReference type="NCBI Taxonomy" id="2479847"/>
    <lineage>
        <taxon>Bacteria</taxon>
        <taxon>Pseudomonadati</taxon>
        <taxon>Bacteroidota</taxon>
        <taxon>Flavobacteriia</taxon>
        <taxon>Flavobacteriales</taxon>
        <taxon>Flavobacteriaceae</taxon>
        <taxon>Dokdonia</taxon>
    </lineage>
</organism>
<keyword evidence="2" id="KW-0479">Metal-binding</keyword>
<reference evidence="3 4" key="1">
    <citation type="submission" date="2018-10" db="EMBL/GenBank/DDBJ databases">
        <title>Dokdonia luteus sp. nov., isolated from sea water.</title>
        <authorList>
            <person name="Zhou L.Y."/>
            <person name="Du Z.J."/>
        </authorList>
    </citation>
    <scope>NUCLEOTIDE SEQUENCE [LARGE SCALE GENOMIC DNA]</scope>
    <source>
        <strain evidence="3 4">SH27</strain>
    </source>
</reference>
<name>A0A3M0G8A9_9FLAO</name>
<gene>
    <name evidence="3" type="ORF">EAX61_07340</name>
</gene>
<protein>
    <submittedName>
        <fullName evidence="3">DinB family protein</fullName>
    </submittedName>
</protein>
<comment type="caution">
    <text evidence="3">The sequence shown here is derived from an EMBL/GenBank/DDBJ whole genome shotgun (WGS) entry which is preliminary data.</text>
</comment>
<evidence type="ECO:0000313" key="4">
    <source>
        <dbReference type="Proteomes" id="UP000281985"/>
    </source>
</evidence>
<evidence type="ECO:0000256" key="1">
    <source>
        <dbReference type="ARBA" id="ARBA00008635"/>
    </source>
</evidence>
<dbReference type="Gene3D" id="1.20.120.450">
    <property type="entry name" value="dinb family like domain"/>
    <property type="match status" value="1"/>
</dbReference>
<dbReference type="RefSeq" id="WP_121917040.1">
    <property type="nucleotide sequence ID" value="NZ_REFV01000005.1"/>
</dbReference>
<proteinExistence type="inferred from homology"/>
<dbReference type="EMBL" id="REFV01000005">
    <property type="protein sequence ID" value="RMB60638.1"/>
    <property type="molecule type" value="Genomic_DNA"/>
</dbReference>
<dbReference type="Proteomes" id="UP000281985">
    <property type="component" value="Unassembled WGS sequence"/>
</dbReference>
<dbReference type="InterPro" id="IPR007837">
    <property type="entry name" value="DinB"/>
</dbReference>
<sequence>MRATIVQAINQNLQNAISLIDGISPEIYTDVSVGPYYSSIGSHLRHALDFFDCIIDGLQENKIDLTARKRDEVISCNPEACKNHIYEIQQQLSSFVGVNTDYLLHVTDNLGQGKVTIMYTLESILAQANTHATHHYAIISYMLQAMKCEVAIEGFGYNPSTPVPKREGI</sequence>
<dbReference type="SUPFAM" id="SSF109854">
    <property type="entry name" value="DinB/YfiT-like putative metalloenzymes"/>
    <property type="match status" value="1"/>
</dbReference>
<accession>A0A3M0G8A9</accession>
<dbReference type="OrthoDB" id="1162179at2"/>